<evidence type="ECO:0000313" key="4">
    <source>
        <dbReference type="Proteomes" id="UP000597338"/>
    </source>
</evidence>
<evidence type="ECO:0000256" key="1">
    <source>
        <dbReference type="SAM" id="MobiDB-lite"/>
    </source>
</evidence>
<evidence type="ECO:0000256" key="2">
    <source>
        <dbReference type="SAM" id="SignalP"/>
    </source>
</evidence>
<dbReference type="EMBL" id="BMIK01000013">
    <property type="protein sequence ID" value="GGC38507.1"/>
    <property type="molecule type" value="Genomic_DNA"/>
</dbReference>
<feature type="region of interest" description="Disordered" evidence="1">
    <location>
        <begin position="125"/>
        <end position="162"/>
    </location>
</feature>
<name>A0ABQ1MCZ7_9SPHI</name>
<organism evidence="3 4">
    <name type="scientific">Parapedobacter defluvii</name>
    <dbReference type="NCBI Taxonomy" id="2045106"/>
    <lineage>
        <taxon>Bacteria</taxon>
        <taxon>Pseudomonadati</taxon>
        <taxon>Bacteroidota</taxon>
        <taxon>Sphingobacteriia</taxon>
        <taxon>Sphingobacteriales</taxon>
        <taxon>Sphingobacteriaceae</taxon>
        <taxon>Parapedobacter</taxon>
    </lineage>
</organism>
<feature type="chain" id="PRO_5045275950" evidence="2">
    <location>
        <begin position="32"/>
        <end position="162"/>
    </location>
</feature>
<comment type="caution">
    <text evidence="3">The sequence shown here is derived from an EMBL/GenBank/DDBJ whole genome shotgun (WGS) entry which is preliminary data.</text>
</comment>
<proteinExistence type="predicted"/>
<keyword evidence="2" id="KW-0732">Signal</keyword>
<protein>
    <submittedName>
        <fullName evidence="3">Uncharacterized protein</fullName>
    </submittedName>
</protein>
<keyword evidence="4" id="KW-1185">Reference proteome</keyword>
<dbReference type="Proteomes" id="UP000597338">
    <property type="component" value="Unassembled WGS sequence"/>
</dbReference>
<reference evidence="4" key="1">
    <citation type="journal article" date="2019" name="Int. J. Syst. Evol. Microbiol.">
        <title>The Global Catalogue of Microorganisms (GCM) 10K type strain sequencing project: providing services to taxonomists for standard genome sequencing and annotation.</title>
        <authorList>
            <consortium name="The Broad Institute Genomics Platform"/>
            <consortium name="The Broad Institute Genome Sequencing Center for Infectious Disease"/>
            <person name="Wu L."/>
            <person name="Ma J."/>
        </authorList>
    </citation>
    <scope>NUCLEOTIDE SEQUENCE [LARGE SCALE GENOMIC DNA]</scope>
    <source>
        <strain evidence="4">CGMCC 1.15342</strain>
    </source>
</reference>
<gene>
    <name evidence="3" type="ORF">GCM10011386_33260</name>
</gene>
<evidence type="ECO:0000313" key="3">
    <source>
        <dbReference type="EMBL" id="GGC38507.1"/>
    </source>
</evidence>
<sequence>MIFLNINKFSTMKNLLSVMVAALFVTATSSAITVNVPNTDKEKTEQKEKVSPDQQVETVQAATLVSLTKVGKTELSTLKTIKAIKKRSAPVYYGWDMSNPSNPVYRRIDGPLEINEKCDAGTNDCVLESQDDHGETISAEDADNFGLTPAQGSSPEGQYLFD</sequence>
<feature type="signal peptide" evidence="2">
    <location>
        <begin position="1"/>
        <end position="31"/>
    </location>
</feature>
<accession>A0ABQ1MCZ7</accession>